<dbReference type="EMBL" id="JABBGA010000032">
    <property type="protein sequence ID" value="NML28669.1"/>
    <property type="molecule type" value="Genomic_DNA"/>
</dbReference>
<dbReference type="Gene3D" id="3.40.630.40">
    <property type="entry name" value="Zn-dependent exopeptidases"/>
    <property type="match status" value="1"/>
</dbReference>
<feature type="domain" description="MurNAc-LAA" evidence="4">
    <location>
        <begin position="58"/>
        <end position="206"/>
    </location>
</feature>
<organism evidence="5 6">
    <name type="scientific">Zoogloea dura</name>
    <dbReference type="NCBI Taxonomy" id="2728840"/>
    <lineage>
        <taxon>Bacteria</taxon>
        <taxon>Pseudomonadati</taxon>
        <taxon>Pseudomonadota</taxon>
        <taxon>Betaproteobacteria</taxon>
        <taxon>Rhodocyclales</taxon>
        <taxon>Zoogloeaceae</taxon>
        <taxon>Zoogloea</taxon>
    </lineage>
</organism>
<dbReference type="GO" id="GO:0030288">
    <property type="term" value="C:outer membrane-bounded periplasmic space"/>
    <property type="evidence" value="ECO:0007669"/>
    <property type="project" value="TreeGrafter"/>
</dbReference>
<evidence type="ECO:0000256" key="3">
    <source>
        <dbReference type="ARBA" id="ARBA00022801"/>
    </source>
</evidence>
<evidence type="ECO:0000256" key="2">
    <source>
        <dbReference type="ARBA" id="ARBA00011901"/>
    </source>
</evidence>
<dbReference type="SMART" id="SM00646">
    <property type="entry name" value="Ami_3"/>
    <property type="match status" value="1"/>
</dbReference>
<evidence type="ECO:0000256" key="1">
    <source>
        <dbReference type="ARBA" id="ARBA00001561"/>
    </source>
</evidence>
<reference evidence="5 6" key="1">
    <citation type="submission" date="2020-04" db="EMBL/GenBank/DDBJ databases">
        <title>Zoogloea sp. G-4-1-14 isolated from soil.</title>
        <authorList>
            <person name="Dahal R.H."/>
        </authorList>
    </citation>
    <scope>NUCLEOTIDE SEQUENCE [LARGE SCALE GENOMIC DNA]</scope>
    <source>
        <strain evidence="5 6">G-4-1-14</strain>
    </source>
</reference>
<evidence type="ECO:0000313" key="5">
    <source>
        <dbReference type="EMBL" id="NML28669.1"/>
    </source>
</evidence>
<dbReference type="InterPro" id="IPR050695">
    <property type="entry name" value="N-acetylmuramoyl_amidase_3"/>
</dbReference>
<dbReference type="EC" id="3.5.1.28" evidence="2"/>
<dbReference type="InterPro" id="IPR002508">
    <property type="entry name" value="MurNAc-LAA_cat"/>
</dbReference>
<comment type="caution">
    <text evidence="5">The sequence shown here is derived from an EMBL/GenBank/DDBJ whole genome shotgun (WGS) entry which is preliminary data.</text>
</comment>
<dbReference type="Pfam" id="PF01520">
    <property type="entry name" value="Amidase_3"/>
    <property type="match status" value="1"/>
</dbReference>
<proteinExistence type="predicted"/>
<dbReference type="CDD" id="cd02696">
    <property type="entry name" value="MurNAc-LAA"/>
    <property type="match status" value="1"/>
</dbReference>
<accession>A0A848GAW4</accession>
<dbReference type="AlphaFoldDB" id="A0A848GAW4"/>
<comment type="catalytic activity">
    <reaction evidence="1">
        <text>Hydrolyzes the link between N-acetylmuramoyl residues and L-amino acid residues in certain cell-wall glycopeptides.</text>
        <dbReference type="EC" id="3.5.1.28"/>
    </reaction>
</comment>
<dbReference type="GO" id="GO:0009253">
    <property type="term" value="P:peptidoglycan catabolic process"/>
    <property type="evidence" value="ECO:0007669"/>
    <property type="project" value="InterPro"/>
</dbReference>
<keyword evidence="3" id="KW-0378">Hydrolase</keyword>
<sequence>MDVGHYLARPGATSARGITEFDYNHSLAAVVAARLQAEGGTVSLIGQRGEMAELRERTREAEAGGARFFLSIHHDSVKEEALRPWVWQGQARHYAEGFTGFSLFVSRLNPYPVESIACASAIGAHLRQAGLAVATHHGVSSSGVLRPWADADNGVYFYDNLVVLKTASMPAVLLEAGVIVDRDEELALATPARRALTAEAVAQGLRACGMFDTAANPPAAGGSKPPGTGNP</sequence>
<evidence type="ECO:0000259" key="4">
    <source>
        <dbReference type="SMART" id="SM00646"/>
    </source>
</evidence>
<dbReference type="PANTHER" id="PTHR30404">
    <property type="entry name" value="N-ACETYLMURAMOYL-L-ALANINE AMIDASE"/>
    <property type="match status" value="1"/>
</dbReference>
<keyword evidence="6" id="KW-1185">Reference proteome</keyword>
<dbReference type="SUPFAM" id="SSF53187">
    <property type="entry name" value="Zn-dependent exopeptidases"/>
    <property type="match status" value="1"/>
</dbReference>
<protein>
    <recommendedName>
        <fullName evidence="2">N-acetylmuramoyl-L-alanine amidase</fullName>
        <ecNumber evidence="2">3.5.1.28</ecNumber>
    </recommendedName>
</protein>
<evidence type="ECO:0000313" key="6">
    <source>
        <dbReference type="Proteomes" id="UP000580043"/>
    </source>
</evidence>
<dbReference type="Proteomes" id="UP000580043">
    <property type="component" value="Unassembled WGS sequence"/>
</dbReference>
<dbReference type="GO" id="GO:0008745">
    <property type="term" value="F:N-acetylmuramoyl-L-alanine amidase activity"/>
    <property type="evidence" value="ECO:0007669"/>
    <property type="project" value="UniProtKB-EC"/>
</dbReference>
<dbReference type="PANTHER" id="PTHR30404:SF0">
    <property type="entry name" value="N-ACETYLMURAMOYL-L-ALANINE AMIDASE AMIC"/>
    <property type="match status" value="1"/>
</dbReference>
<gene>
    <name evidence="5" type="ORF">HHL15_23205</name>
</gene>
<name>A0A848GAW4_9RHOO</name>